<accession>A0AAV7R7R9</accession>
<feature type="compositionally biased region" description="Polar residues" evidence="6">
    <location>
        <begin position="458"/>
        <end position="471"/>
    </location>
</feature>
<feature type="region of interest" description="Disordered" evidence="6">
    <location>
        <begin position="1160"/>
        <end position="1179"/>
    </location>
</feature>
<dbReference type="InterPro" id="IPR041681">
    <property type="entry name" value="PH_9"/>
</dbReference>
<feature type="region of interest" description="Disordered" evidence="6">
    <location>
        <begin position="1"/>
        <end position="80"/>
    </location>
</feature>
<feature type="region of interest" description="Disordered" evidence="6">
    <location>
        <begin position="1237"/>
        <end position="1261"/>
    </location>
</feature>
<evidence type="ECO:0000313" key="8">
    <source>
        <dbReference type="EMBL" id="KAJ1147922.1"/>
    </source>
</evidence>
<feature type="compositionally biased region" description="Basic and acidic residues" evidence="6">
    <location>
        <begin position="1430"/>
        <end position="1460"/>
    </location>
</feature>
<feature type="region of interest" description="Disordered" evidence="6">
    <location>
        <begin position="2161"/>
        <end position="2203"/>
    </location>
</feature>
<protein>
    <recommendedName>
        <fullName evidence="7">PH domain-containing protein</fullName>
    </recommendedName>
</protein>
<feature type="region of interest" description="Disordered" evidence="6">
    <location>
        <begin position="2055"/>
        <end position="2080"/>
    </location>
</feature>
<feature type="coiled-coil region" evidence="5">
    <location>
        <begin position="522"/>
        <end position="563"/>
    </location>
</feature>
<feature type="coiled-coil region" evidence="5">
    <location>
        <begin position="197"/>
        <end position="267"/>
    </location>
</feature>
<evidence type="ECO:0000256" key="3">
    <source>
        <dbReference type="ARBA" id="ARBA00022737"/>
    </source>
</evidence>
<evidence type="ECO:0000256" key="6">
    <source>
        <dbReference type="SAM" id="MobiDB-lite"/>
    </source>
</evidence>
<dbReference type="CDD" id="cd00176">
    <property type="entry name" value="SPEC"/>
    <property type="match status" value="3"/>
</dbReference>
<keyword evidence="2" id="KW-0117">Actin capping</keyword>
<feature type="region of interest" description="Disordered" evidence="6">
    <location>
        <begin position="1743"/>
        <end position="1787"/>
    </location>
</feature>
<evidence type="ECO:0000259" key="7">
    <source>
        <dbReference type="PROSITE" id="PS50003"/>
    </source>
</evidence>
<dbReference type="Proteomes" id="UP001066276">
    <property type="component" value="Chromosome 5"/>
</dbReference>
<feature type="coiled-coil region" evidence="5">
    <location>
        <begin position="772"/>
        <end position="833"/>
    </location>
</feature>
<feature type="region of interest" description="Disordered" evidence="6">
    <location>
        <begin position="1015"/>
        <end position="1040"/>
    </location>
</feature>
<feature type="region of interest" description="Disordered" evidence="6">
    <location>
        <begin position="1310"/>
        <end position="1338"/>
    </location>
</feature>
<dbReference type="EMBL" id="JANPWB010000009">
    <property type="protein sequence ID" value="KAJ1147922.1"/>
    <property type="molecule type" value="Genomic_DNA"/>
</dbReference>
<feature type="compositionally biased region" description="Basic and acidic residues" evidence="6">
    <location>
        <begin position="1755"/>
        <end position="1773"/>
    </location>
</feature>
<dbReference type="InterPro" id="IPR011993">
    <property type="entry name" value="PH-like_dom_sf"/>
</dbReference>
<dbReference type="FunFam" id="2.30.29.30:FF:000024">
    <property type="entry name" value="Spectrin beta chain"/>
    <property type="match status" value="1"/>
</dbReference>
<dbReference type="PANTHER" id="PTHR11915">
    <property type="entry name" value="SPECTRIN/FILAMIN RELATED CYTOSKELETAL PROTEIN"/>
    <property type="match status" value="1"/>
</dbReference>
<keyword evidence="9" id="KW-1185">Reference proteome</keyword>
<feature type="domain" description="PH" evidence="7">
    <location>
        <begin position="1889"/>
        <end position="1997"/>
    </location>
</feature>
<dbReference type="GO" id="GO:0051693">
    <property type="term" value="P:actin filament capping"/>
    <property type="evidence" value="ECO:0007669"/>
    <property type="project" value="UniProtKB-KW"/>
</dbReference>
<feature type="compositionally biased region" description="Basic residues" evidence="6">
    <location>
        <begin position="1327"/>
        <end position="1336"/>
    </location>
</feature>
<feature type="region of interest" description="Disordered" evidence="6">
    <location>
        <begin position="1426"/>
        <end position="1468"/>
    </location>
</feature>
<feature type="region of interest" description="Disordered" evidence="6">
    <location>
        <begin position="1596"/>
        <end position="1623"/>
    </location>
</feature>
<evidence type="ECO:0000256" key="1">
    <source>
        <dbReference type="ARBA" id="ARBA00006826"/>
    </source>
</evidence>
<evidence type="ECO:0000313" key="9">
    <source>
        <dbReference type="Proteomes" id="UP001066276"/>
    </source>
</evidence>
<dbReference type="Pfam" id="PF15410">
    <property type="entry name" value="PH_9"/>
    <property type="match status" value="1"/>
</dbReference>
<dbReference type="Gene3D" id="2.30.29.30">
    <property type="entry name" value="Pleckstrin-homology domain (PH domain)/Phosphotyrosine-binding domain (PTB)"/>
    <property type="match status" value="1"/>
</dbReference>
<sequence length="2217" mass="246923">MEINSYDQEVFLRKESEEVENEAGGSAQKRLCSGVTRSSPETGSPFPMDLGCSSASSPPKDDFRRQDASCGVKPGPRGYDDPQRLASLSSHIAQFNREALQAETWVRGKLRDLKDGCDPPHTPLQGWEQAALTLQRDTRDFENTLTKLSQMAEHLISKQTPNADNMIKQLQALKDQWHVLKQTAANQSKALGGARTLQEFKRKADELEAWIREKEEKRCSAVLPEDSSDKIQLARRILDLKQEQQRFRNLQEEVNGLAQKLEKQGRNESRGISARRKHLNKMWLKVQGTLADHHNTLQLALEAASFHQQADALLRAMDSKRRTVCSLGAQAEPEGPADRDVRDIASQIMMLDVTVSQLISLHPELAAGVTQKHQEVKRSWGVLQQAVREDKLTPKWRHPKEAEGLVTHMQEGPSGMGKQQLGPVPRGSCVELHNEGNEVQRGDGPSTEGPGASRDQSELSSSKVLQETGSDAINGRHSDHKRKKRAAGQTEGLKARPQPEAQLQHFCQVAAQALCWLKENMSSSAQWDRAESEENIEEMQKQQATLQQEITRQQVLIEAVQQEGKALVTLAHPGSPRVEGILRELERLWGALKRRNQHRGTVLQDVNKAHRVLDELADMDQWLQDLASSLSEPAVMRDPDVIRKDLQETSHMETELSSHGVSLHALREEIDRIPTGSRLFLAAKIQKRAEAVEERFALVKDAVRRRELDLRDSLVLSEFLQNVQMEEKLSPRNVTPAVRRRLDFREPLRLTPTKEGQKQVTVENVEEMATPLDELQEAVDMLNDAVKERERVMAAEKETGSLAHLLSEVSQRISSAQSQAEALGQDIVETERDFAAVKSEPGLEGLQELQDKQKEMECHIVESLKVVMAEVDEQVAHVEELRPSQLRALRQETQGTRAAWTKLQKTVCENKAKLEKAFRLQEFFRNYLAMISWTEDTRTQVFSGGVDADGLPMKEKEELGRKIEVKFKEFEDLAGVGLRLIAEDHCLTETIKERLEELQSMLGWVLVRWRAQKRQQVPGNKKDKKKQKESRLQEAVSKAPVVQDCHNEAATNEAVSLPHDALACSVDPPSSQRRVPANQPGSRLPWDGQAWEDLADALDQPTENSQDPPSAPTFSELGVPRSTLVLDPSETPVVVMPQPGTGSLGGTVNLILSISRKDEKKSQAQKVEGVEDAHEEDGLHRISDTRSAGPKTFWKRCQGLIGNTFGSLKRRKKTSRLSVEEVCTYLHVKDSEKERSPVCHSLTMPRTSKKTPPKACASPLSGPHSTTGVAFHTLPKISPNSLLNSLKRKEKVKAEAQRLTVQKIMGAHTNGARSQPEANDNGMKTWPLKRHKKKSRVPSPAMEGFLDYMKNPLARDIDAECGSMRPASGFRKQEISCRTLGFVGSKTNSVSYGCRHLSLGSVLSLELPKDLSLLGNSQDIQENIRILPEGSERRSGSMRDSDVGSHRETNDLVENEEKVSGHPRQSPDFVQEMPKKVVKHGEAFANVLTHDKIQQNPGVCSADAAQAPDPDRLNKHVHTASEQDRLITLGQRDSTEDLLDFSLKRLSRISVLHEQMDHEWDQMAARMKTSSGPTGLRAEAQVSCSVKLREMLTGKMRVNSPNKSPSRAARDKPPESAGAESLIVGPVQMATSIRGYNDRQIDDSTGSAPVSQQIQVGVKPSSQLSVLQYEICHQDSDSFSHIKPSTRVDRTQSPASAENPIRVNTQSLLPTNVVHPNHELFEEDEEELEGIWKNVERYKSRQGKEVVHATWTKEAGGDSKSGKGHTDDSKASKGDNGPHSIDIPGGQVIMTSEPNMLVAQFTLPTLAHTHQRRELKDNISGNGGVPTNMHASCTSQLPREGTNQKLPNETVPTVAKDPCKKIQLTATYKSQEAERENAGASKSPARKDFQLMEGTLEKKHVLQPGGRKATCRTWMKCHAVLVRQTLCFYQDRKDPLKSSTGAVPLKLAGALCSLDTEYTKRSNCFRLQMRDGSEVLLRAPTCALMEEWVSKIQLNSGFDDEDFFQAAGRPPEGSPPPTAWAAGMTSAGRSSSVHLSGYVRPSSAPLKEMSLVTRSSARLQWSPGRQEPPAGKSSLKRDDYRSVQDAVGRRLCQWAPMGSPRLQHSAWHEDDDPALVANQRRSRSFTSATYQKVTPVSLPADTFEAGSSFSVTLYIGDQSSPVQRARRHSLASKDSSVQREQLHQPDWPTEDPAERTLGAFTPPKNKSVFKRFFRKKD</sequence>
<gene>
    <name evidence="8" type="ORF">NDU88_000763</name>
</gene>
<dbReference type="InterPro" id="IPR001605">
    <property type="entry name" value="PH_dom-spectrin-type"/>
</dbReference>
<keyword evidence="3" id="KW-0677">Repeat</keyword>
<dbReference type="PRINTS" id="PR00683">
    <property type="entry name" value="SPECTRINPH"/>
</dbReference>
<dbReference type="SMART" id="SM00233">
    <property type="entry name" value="PH"/>
    <property type="match status" value="1"/>
</dbReference>
<feature type="compositionally biased region" description="Polar residues" evidence="6">
    <location>
        <begin position="1691"/>
        <end position="1700"/>
    </location>
</feature>
<feature type="region of interest" description="Disordered" evidence="6">
    <location>
        <begin position="408"/>
        <end position="497"/>
    </location>
</feature>
<comment type="similarity">
    <text evidence="1">Belongs to the spectrin family.</text>
</comment>
<dbReference type="InterPro" id="IPR001849">
    <property type="entry name" value="PH_domain"/>
</dbReference>
<dbReference type="InterPro" id="IPR018159">
    <property type="entry name" value="Spectrin/alpha-actinin"/>
</dbReference>
<dbReference type="GO" id="GO:0003779">
    <property type="term" value="F:actin binding"/>
    <property type="evidence" value="ECO:0007669"/>
    <property type="project" value="UniProtKB-KW"/>
</dbReference>
<dbReference type="SUPFAM" id="SSF46966">
    <property type="entry name" value="Spectrin repeat"/>
    <property type="match status" value="4"/>
</dbReference>
<dbReference type="Gene3D" id="1.20.58.60">
    <property type="match status" value="3"/>
</dbReference>
<keyword evidence="4" id="KW-0009">Actin-binding</keyword>
<dbReference type="SUPFAM" id="SSF50729">
    <property type="entry name" value="PH domain-like"/>
    <property type="match status" value="1"/>
</dbReference>
<dbReference type="Pfam" id="PF00435">
    <property type="entry name" value="Spectrin"/>
    <property type="match status" value="4"/>
</dbReference>
<dbReference type="InterPro" id="IPR002017">
    <property type="entry name" value="Spectrin_repeat"/>
</dbReference>
<reference evidence="8" key="1">
    <citation type="journal article" date="2022" name="bioRxiv">
        <title>Sequencing and chromosome-scale assembly of the giantPleurodeles waltlgenome.</title>
        <authorList>
            <person name="Brown T."/>
            <person name="Elewa A."/>
            <person name="Iarovenko S."/>
            <person name="Subramanian E."/>
            <person name="Araus A.J."/>
            <person name="Petzold A."/>
            <person name="Susuki M."/>
            <person name="Suzuki K.-i.T."/>
            <person name="Hayashi T."/>
            <person name="Toyoda A."/>
            <person name="Oliveira C."/>
            <person name="Osipova E."/>
            <person name="Leigh N.D."/>
            <person name="Simon A."/>
            <person name="Yun M.H."/>
        </authorList>
    </citation>
    <scope>NUCLEOTIDE SEQUENCE</scope>
    <source>
        <strain evidence="8">20211129_DDA</strain>
        <tissue evidence="8">Liver</tissue>
    </source>
</reference>
<feature type="region of interest" description="Disordered" evidence="6">
    <location>
        <begin position="2006"/>
        <end position="2026"/>
    </location>
</feature>
<feature type="region of interest" description="Disordered" evidence="6">
    <location>
        <begin position="1678"/>
        <end position="1700"/>
    </location>
</feature>
<feature type="region of interest" description="Disordered" evidence="6">
    <location>
        <begin position="1064"/>
        <end position="1087"/>
    </location>
</feature>
<evidence type="ECO:0000256" key="5">
    <source>
        <dbReference type="SAM" id="Coils"/>
    </source>
</evidence>
<evidence type="ECO:0000256" key="4">
    <source>
        <dbReference type="ARBA" id="ARBA00023203"/>
    </source>
</evidence>
<feature type="compositionally biased region" description="Basic and acidic residues" evidence="6">
    <location>
        <begin position="432"/>
        <end position="441"/>
    </location>
</feature>
<dbReference type="SMART" id="SM00150">
    <property type="entry name" value="SPEC"/>
    <property type="match status" value="6"/>
</dbReference>
<comment type="caution">
    <text evidence="8">The sequence shown here is derived from an EMBL/GenBank/DDBJ whole genome shotgun (WGS) entry which is preliminary data.</text>
</comment>
<dbReference type="GO" id="GO:0005543">
    <property type="term" value="F:phospholipid binding"/>
    <property type="evidence" value="ECO:0007669"/>
    <property type="project" value="InterPro"/>
</dbReference>
<name>A0AAV7R7R9_PLEWA</name>
<dbReference type="PROSITE" id="PS50003">
    <property type="entry name" value="PH_DOMAIN"/>
    <property type="match status" value="1"/>
</dbReference>
<proteinExistence type="inferred from homology"/>
<evidence type="ECO:0000256" key="2">
    <source>
        <dbReference type="ARBA" id="ARBA00022467"/>
    </source>
</evidence>
<feature type="compositionally biased region" description="Basic and acidic residues" evidence="6">
    <location>
        <begin position="1678"/>
        <end position="1690"/>
    </location>
</feature>
<keyword evidence="5" id="KW-0175">Coiled coil</keyword>
<organism evidence="8 9">
    <name type="scientific">Pleurodeles waltl</name>
    <name type="common">Iberian ribbed newt</name>
    <dbReference type="NCBI Taxonomy" id="8319"/>
    <lineage>
        <taxon>Eukaryota</taxon>
        <taxon>Metazoa</taxon>
        <taxon>Chordata</taxon>
        <taxon>Craniata</taxon>
        <taxon>Vertebrata</taxon>
        <taxon>Euteleostomi</taxon>
        <taxon>Amphibia</taxon>
        <taxon>Batrachia</taxon>
        <taxon>Caudata</taxon>
        <taxon>Salamandroidea</taxon>
        <taxon>Salamandridae</taxon>
        <taxon>Pleurodelinae</taxon>
        <taxon>Pleurodeles</taxon>
    </lineage>
</organism>